<sequence>MKIKSNASSGELSSPFYQINKDFCSDFEDYIASKNGRVRGNFNAWSYFIEAKIEVPKLWKLTYKRATYSSTGNLLLSSKSQSLLTSALWETKLSPSDCSEFVIQRAKNTNMIKRLFGKQEKFKDTVDYVIKGAEGILTDRLYSILFPLFKTGELYNIYFRDNKLAISLRSNEHHFNIFNKLLKLN</sequence>
<dbReference type="Proteomes" id="UP001297092">
    <property type="component" value="Unassembled WGS sequence"/>
</dbReference>
<accession>A0ABS5S2B5</accession>
<gene>
    <name evidence="1" type="ORF">KIV10_04090</name>
</gene>
<dbReference type="EMBL" id="JAHCTB010000002">
    <property type="protein sequence ID" value="MBT0607354.1"/>
    <property type="molecule type" value="Genomic_DNA"/>
</dbReference>
<reference evidence="1 2" key="1">
    <citation type="submission" date="2021-05" db="EMBL/GenBank/DDBJ databases">
        <title>Aequorivita echinoideorum JCM 30378 genome.</title>
        <authorList>
            <person name="Zhang H."/>
            <person name="Li C."/>
        </authorList>
    </citation>
    <scope>NUCLEOTIDE SEQUENCE [LARGE SCALE GENOMIC DNA]</scope>
    <source>
        <strain evidence="1 2">JCM30378</strain>
    </source>
</reference>
<comment type="caution">
    <text evidence="1">The sequence shown here is derived from an EMBL/GenBank/DDBJ whole genome shotgun (WGS) entry which is preliminary data.</text>
</comment>
<keyword evidence="2" id="KW-1185">Reference proteome</keyword>
<dbReference type="RefSeq" id="WP_214112234.1">
    <property type="nucleotide sequence ID" value="NZ_JAHCTB010000002.1"/>
</dbReference>
<evidence type="ECO:0000313" key="2">
    <source>
        <dbReference type="Proteomes" id="UP001297092"/>
    </source>
</evidence>
<organism evidence="1 2">
    <name type="scientific">Aequorivita echinoideorum</name>
    <dbReference type="NCBI Taxonomy" id="1549647"/>
    <lineage>
        <taxon>Bacteria</taxon>
        <taxon>Pseudomonadati</taxon>
        <taxon>Bacteroidota</taxon>
        <taxon>Flavobacteriia</taxon>
        <taxon>Flavobacteriales</taxon>
        <taxon>Flavobacteriaceae</taxon>
        <taxon>Aequorivita</taxon>
    </lineage>
</organism>
<evidence type="ECO:0000313" key="1">
    <source>
        <dbReference type="EMBL" id="MBT0607354.1"/>
    </source>
</evidence>
<proteinExistence type="predicted"/>
<name>A0ABS5S2B5_9FLAO</name>
<protein>
    <submittedName>
        <fullName evidence="1">Uncharacterized protein</fullName>
    </submittedName>
</protein>